<evidence type="ECO:0000313" key="2">
    <source>
        <dbReference type="EMBL" id="TNN51501.1"/>
    </source>
</evidence>
<dbReference type="Proteomes" id="UP000314294">
    <property type="component" value="Unassembled WGS sequence"/>
</dbReference>
<keyword evidence="3" id="KW-1185">Reference proteome</keyword>
<feature type="compositionally biased region" description="Basic and acidic residues" evidence="1">
    <location>
        <begin position="44"/>
        <end position="58"/>
    </location>
</feature>
<evidence type="ECO:0000256" key="1">
    <source>
        <dbReference type="SAM" id="MobiDB-lite"/>
    </source>
</evidence>
<comment type="caution">
    <text evidence="2">The sequence shown here is derived from an EMBL/GenBank/DDBJ whole genome shotgun (WGS) entry which is preliminary data.</text>
</comment>
<dbReference type="EMBL" id="SRLO01000580">
    <property type="protein sequence ID" value="TNN51501.1"/>
    <property type="molecule type" value="Genomic_DNA"/>
</dbReference>
<proteinExistence type="predicted"/>
<name>A0A4Z2GE76_9TELE</name>
<sequence>MFVTTRWCRLAVKFRDGPTAAEGSGNERRRRRRRAAMKSKHKTEKCESSGRAGADIRLHGNGSQLLGKEAGPTGGDEDYTDDDNRLEASERRPGWCPNLAAASIVVKYFNNYWMD</sequence>
<feature type="compositionally biased region" description="Basic and acidic residues" evidence="1">
    <location>
        <begin position="82"/>
        <end position="91"/>
    </location>
</feature>
<feature type="compositionally biased region" description="Basic residues" evidence="1">
    <location>
        <begin position="28"/>
        <end position="43"/>
    </location>
</feature>
<reference evidence="2 3" key="1">
    <citation type="submission" date="2019-03" db="EMBL/GenBank/DDBJ databases">
        <title>First draft genome of Liparis tanakae, snailfish: a comprehensive survey of snailfish specific genes.</title>
        <authorList>
            <person name="Kim W."/>
            <person name="Song I."/>
            <person name="Jeong J.-H."/>
            <person name="Kim D."/>
            <person name="Kim S."/>
            <person name="Ryu S."/>
            <person name="Song J.Y."/>
            <person name="Lee S.K."/>
        </authorList>
    </citation>
    <scope>NUCLEOTIDE SEQUENCE [LARGE SCALE GENOMIC DNA]</scope>
    <source>
        <tissue evidence="2">Muscle</tissue>
    </source>
</reference>
<evidence type="ECO:0000313" key="3">
    <source>
        <dbReference type="Proteomes" id="UP000314294"/>
    </source>
</evidence>
<organism evidence="2 3">
    <name type="scientific">Liparis tanakae</name>
    <name type="common">Tanaka's snailfish</name>
    <dbReference type="NCBI Taxonomy" id="230148"/>
    <lineage>
        <taxon>Eukaryota</taxon>
        <taxon>Metazoa</taxon>
        <taxon>Chordata</taxon>
        <taxon>Craniata</taxon>
        <taxon>Vertebrata</taxon>
        <taxon>Euteleostomi</taxon>
        <taxon>Actinopterygii</taxon>
        <taxon>Neopterygii</taxon>
        <taxon>Teleostei</taxon>
        <taxon>Neoteleostei</taxon>
        <taxon>Acanthomorphata</taxon>
        <taxon>Eupercaria</taxon>
        <taxon>Perciformes</taxon>
        <taxon>Cottioidei</taxon>
        <taxon>Cottales</taxon>
        <taxon>Liparidae</taxon>
        <taxon>Liparis</taxon>
    </lineage>
</organism>
<gene>
    <name evidence="2" type="ORF">EYF80_038293</name>
</gene>
<dbReference type="AlphaFoldDB" id="A0A4Z2GE76"/>
<protein>
    <submittedName>
        <fullName evidence="2">Uncharacterized protein</fullName>
    </submittedName>
</protein>
<accession>A0A4Z2GE76</accession>
<feature type="region of interest" description="Disordered" evidence="1">
    <location>
        <begin position="17"/>
        <end position="91"/>
    </location>
</feature>